<evidence type="ECO:0000313" key="1">
    <source>
        <dbReference type="EMBL" id="CCU81405.1"/>
    </source>
</evidence>
<comment type="caution">
    <text evidence="1">The sequence shown here is derived from an EMBL/GenBank/DDBJ whole genome shotgun (WGS) entry which is preliminary data.</text>
</comment>
<dbReference type="InParanoid" id="N1JLH1"/>
<accession>N1JLH1</accession>
<dbReference type="eggNOG" id="ENOG502TFPD">
    <property type="taxonomic scope" value="Eukaryota"/>
</dbReference>
<dbReference type="OrthoDB" id="10290715at2759"/>
<sequence length="326" mass="37195">MDQSLVLKSMDDHHDAEIVSRPSQACSSAPQGQTNMPDPIIKIEPEIFVKEESPDSATKITVLRDPCPEFGGPHGRKDCRQRTIAGKKRVNKWRCRAKAVARGQEIKVYGDREIERSDNDESLYADGHFAIVRIPDPIKETINEDDFVRYCQDSGVVKPGLQVGPLSKEFWFLRFDNLEDVYSMVGKHVRFTMDPGQERVVDQKILPYVRNGPKAFYLSNVGPYSDLDIQRMVEKRFKDERFWMGKKMVAGVSTHRRLLLFENNQALNFFDLGIDRGYTIRFNAVGRTKICDFCGKGHDGGTTSCTLIRPCNSCPDLQTRLVQRPF</sequence>
<gene>
    <name evidence="1" type="ORF">BGHDH14_bghG005001000002001</name>
</gene>
<name>N1JLH1_BLUG1</name>
<dbReference type="Proteomes" id="UP000015441">
    <property type="component" value="Unassembled WGS sequence"/>
</dbReference>
<dbReference type="HOGENOM" id="CLU_852554_0_0_1"/>
<dbReference type="EMBL" id="CAUH01005001">
    <property type="protein sequence ID" value="CCU81405.1"/>
    <property type="molecule type" value="Genomic_DNA"/>
</dbReference>
<organism evidence="1 2">
    <name type="scientific">Blumeria graminis f. sp. hordei (strain DH14)</name>
    <name type="common">Barley powdery mildew</name>
    <name type="synonym">Oidium monilioides f. sp. hordei</name>
    <dbReference type="NCBI Taxonomy" id="546991"/>
    <lineage>
        <taxon>Eukaryota</taxon>
        <taxon>Fungi</taxon>
        <taxon>Dikarya</taxon>
        <taxon>Ascomycota</taxon>
        <taxon>Pezizomycotina</taxon>
        <taxon>Leotiomycetes</taxon>
        <taxon>Erysiphales</taxon>
        <taxon>Erysiphaceae</taxon>
        <taxon>Blumeria</taxon>
        <taxon>Blumeria hordei</taxon>
    </lineage>
</organism>
<evidence type="ECO:0000313" key="2">
    <source>
        <dbReference type="Proteomes" id="UP000015441"/>
    </source>
</evidence>
<dbReference type="AlphaFoldDB" id="N1JLH1"/>
<reference evidence="1 2" key="1">
    <citation type="journal article" date="2010" name="Science">
        <title>Genome expansion and gene loss in powdery mildew fungi reveal tradeoffs in extreme parasitism.</title>
        <authorList>
            <person name="Spanu P.D."/>
            <person name="Abbott J.C."/>
            <person name="Amselem J."/>
            <person name="Burgis T.A."/>
            <person name="Soanes D.M."/>
            <person name="Stueber K."/>
            <person name="Ver Loren van Themaat E."/>
            <person name="Brown J.K.M."/>
            <person name="Butcher S.A."/>
            <person name="Gurr S.J."/>
            <person name="Lebrun M.-H."/>
            <person name="Ridout C.J."/>
            <person name="Schulze-Lefert P."/>
            <person name="Talbot N.J."/>
            <person name="Ahmadinejad N."/>
            <person name="Ametz C."/>
            <person name="Barton G.R."/>
            <person name="Benjdia M."/>
            <person name="Bidzinski P."/>
            <person name="Bindschedler L.V."/>
            <person name="Both M."/>
            <person name="Brewer M.T."/>
            <person name="Cadle-Davidson L."/>
            <person name="Cadle-Davidson M.M."/>
            <person name="Collemare J."/>
            <person name="Cramer R."/>
            <person name="Frenkel O."/>
            <person name="Godfrey D."/>
            <person name="Harriman J."/>
            <person name="Hoede C."/>
            <person name="King B.C."/>
            <person name="Klages S."/>
            <person name="Kleemann J."/>
            <person name="Knoll D."/>
            <person name="Koti P.S."/>
            <person name="Kreplak J."/>
            <person name="Lopez-Ruiz F.J."/>
            <person name="Lu X."/>
            <person name="Maekawa T."/>
            <person name="Mahanil S."/>
            <person name="Micali C."/>
            <person name="Milgroom M.G."/>
            <person name="Montana G."/>
            <person name="Noir S."/>
            <person name="O'Connell R.J."/>
            <person name="Oberhaensli S."/>
            <person name="Parlange F."/>
            <person name="Pedersen C."/>
            <person name="Quesneville H."/>
            <person name="Reinhardt R."/>
            <person name="Rott M."/>
            <person name="Sacristan S."/>
            <person name="Schmidt S.M."/>
            <person name="Schoen M."/>
            <person name="Skamnioti P."/>
            <person name="Sommer H."/>
            <person name="Stephens A."/>
            <person name="Takahara H."/>
            <person name="Thordal-Christensen H."/>
            <person name="Vigouroux M."/>
            <person name="Wessling R."/>
            <person name="Wicker T."/>
            <person name="Panstruga R."/>
        </authorList>
    </citation>
    <scope>NUCLEOTIDE SEQUENCE [LARGE SCALE GENOMIC DNA]</scope>
    <source>
        <strain evidence="1">DH14</strain>
    </source>
</reference>
<protein>
    <submittedName>
        <fullName evidence="1">Putative powdery mildew-specific protein</fullName>
    </submittedName>
</protein>
<keyword evidence="2" id="KW-1185">Reference proteome</keyword>
<proteinExistence type="predicted"/>